<evidence type="ECO:0000313" key="2">
    <source>
        <dbReference type="EMBL" id="MBB3184715.1"/>
    </source>
</evidence>
<keyword evidence="3" id="KW-1185">Reference proteome</keyword>
<proteinExistence type="predicted"/>
<name>A0A7W5GZI1_9GAMM</name>
<keyword evidence="1" id="KW-1133">Transmembrane helix</keyword>
<feature type="transmembrane region" description="Helical" evidence="1">
    <location>
        <begin position="73"/>
        <end position="94"/>
    </location>
</feature>
<dbReference type="EMBL" id="JACHXQ010000007">
    <property type="protein sequence ID" value="MBB3184715.1"/>
    <property type="molecule type" value="Genomic_DNA"/>
</dbReference>
<dbReference type="AlphaFoldDB" id="A0A7W5GZI1"/>
<dbReference type="Proteomes" id="UP000563050">
    <property type="component" value="Unassembled WGS sequence"/>
</dbReference>
<keyword evidence="1" id="KW-0472">Membrane</keyword>
<evidence type="ECO:0000313" key="3">
    <source>
        <dbReference type="Proteomes" id="UP000563050"/>
    </source>
</evidence>
<organism evidence="2 3">
    <name type="scientific">Halomonas fontilapidosi</name>
    <dbReference type="NCBI Taxonomy" id="616675"/>
    <lineage>
        <taxon>Bacteria</taxon>
        <taxon>Pseudomonadati</taxon>
        <taxon>Pseudomonadota</taxon>
        <taxon>Gammaproteobacteria</taxon>
        <taxon>Oceanospirillales</taxon>
        <taxon>Halomonadaceae</taxon>
        <taxon>Halomonas</taxon>
    </lineage>
</organism>
<protein>
    <submittedName>
        <fullName evidence="2">Pilus assembly protein TadC</fullName>
    </submittedName>
</protein>
<dbReference type="RefSeq" id="WP_183314463.1">
    <property type="nucleotide sequence ID" value="NZ_JACHXQ010000007.1"/>
</dbReference>
<gene>
    <name evidence="2" type="ORF">FHR95_002289</name>
</gene>
<evidence type="ECO:0000256" key="1">
    <source>
        <dbReference type="SAM" id="Phobius"/>
    </source>
</evidence>
<keyword evidence="1" id="KW-0812">Transmembrane</keyword>
<comment type="caution">
    <text evidence="2">The sequence shown here is derived from an EMBL/GenBank/DDBJ whole genome shotgun (WGS) entry which is preliminary data.</text>
</comment>
<feature type="transmembrane region" description="Helical" evidence="1">
    <location>
        <begin position="106"/>
        <end position="127"/>
    </location>
</feature>
<accession>A0A7W5GZI1</accession>
<sequence>MEPTEPTEPGGNNDRNQLLNRLLDIEERKLEQNSRALQVEAQRDAQHMDLAKQQNDLFAEDLKDQRRSNRKMLTGLLLAGVIIFVIVALVLVILALNDKAELATEVLRTLVTLFGGGGIGGVIGYIVGVRRTSETSPEEDP</sequence>
<reference evidence="2 3" key="1">
    <citation type="submission" date="2020-08" db="EMBL/GenBank/DDBJ databases">
        <title>Genomic Encyclopedia of Type Strains, Phase III (KMG-III): the genomes of soil and plant-associated and newly described type strains.</title>
        <authorList>
            <person name="Whitman W."/>
        </authorList>
    </citation>
    <scope>NUCLEOTIDE SEQUENCE [LARGE SCALE GENOMIC DNA]</scope>
    <source>
        <strain evidence="2 3">CECT 7341</strain>
    </source>
</reference>